<reference evidence="1 2" key="1">
    <citation type="journal article" date="2015" name="Genome Biol. Evol.">
        <title>Comparative Genomics of a Bacterivorous Green Alga Reveals Evolutionary Causalities and Consequences of Phago-Mixotrophic Mode of Nutrition.</title>
        <authorList>
            <person name="Burns J.A."/>
            <person name="Paasch A."/>
            <person name="Narechania A."/>
            <person name="Kim E."/>
        </authorList>
    </citation>
    <scope>NUCLEOTIDE SEQUENCE [LARGE SCALE GENOMIC DNA]</scope>
    <source>
        <strain evidence="1 2">PLY_AMNH</strain>
    </source>
</reference>
<organism evidence="1 2">
    <name type="scientific">Cymbomonas tetramitiformis</name>
    <dbReference type="NCBI Taxonomy" id="36881"/>
    <lineage>
        <taxon>Eukaryota</taxon>
        <taxon>Viridiplantae</taxon>
        <taxon>Chlorophyta</taxon>
        <taxon>Pyramimonadophyceae</taxon>
        <taxon>Pyramimonadales</taxon>
        <taxon>Pyramimonadaceae</taxon>
        <taxon>Cymbomonas</taxon>
    </lineage>
</organism>
<proteinExistence type="predicted"/>
<protein>
    <submittedName>
        <fullName evidence="1">Uncharacterized protein</fullName>
    </submittedName>
</protein>
<evidence type="ECO:0000313" key="2">
    <source>
        <dbReference type="Proteomes" id="UP001190700"/>
    </source>
</evidence>
<comment type="caution">
    <text evidence="1">The sequence shown here is derived from an EMBL/GenBank/DDBJ whole genome shotgun (WGS) entry which is preliminary data.</text>
</comment>
<sequence>MSGNTPVMLSAAQAVKELKAYRRRYGNLEGSEPAHGILVAFATPLVGSSMLSAVATSEENSDPNIPVEWRSKFQKLTDSFKGKVIRELLPEFKDLRKEDVAHIRLHEGWDGTAPSKRPCTMSMVELIQLRARLDELLSKGYVRPPSSPSQPRF</sequence>
<gene>
    <name evidence="1" type="ORF">CYMTET_9447</name>
</gene>
<accession>A0AAE0GRF2</accession>
<name>A0AAE0GRF2_9CHLO</name>
<dbReference type="AlphaFoldDB" id="A0AAE0GRF2"/>
<dbReference type="EMBL" id="LGRX02003144">
    <property type="protein sequence ID" value="KAK3282822.1"/>
    <property type="molecule type" value="Genomic_DNA"/>
</dbReference>
<evidence type="ECO:0000313" key="1">
    <source>
        <dbReference type="EMBL" id="KAK3282822.1"/>
    </source>
</evidence>
<keyword evidence="2" id="KW-1185">Reference proteome</keyword>
<dbReference type="Proteomes" id="UP001190700">
    <property type="component" value="Unassembled WGS sequence"/>
</dbReference>